<evidence type="ECO:0000256" key="2">
    <source>
        <dbReference type="ARBA" id="ARBA00023235"/>
    </source>
</evidence>
<dbReference type="SUPFAM" id="SSF55331">
    <property type="entry name" value="Tautomerase/MIF"/>
    <property type="match status" value="1"/>
</dbReference>
<dbReference type="NCBIfam" id="NF002524">
    <property type="entry name" value="PRK01964.1"/>
    <property type="match status" value="1"/>
</dbReference>
<dbReference type="PANTHER" id="PTHR35530">
    <property type="entry name" value="TAUTOMERASE-RELATED"/>
    <property type="match status" value="1"/>
</dbReference>
<evidence type="ECO:0000313" key="7">
    <source>
        <dbReference type="Proteomes" id="UP000234271"/>
    </source>
</evidence>
<dbReference type="EC" id="5.3.2.-" evidence="4"/>
<keyword evidence="7" id="KW-1185">Reference proteome</keyword>
<feature type="domain" description="4-oxalocrotonate tautomerase-like" evidence="5">
    <location>
        <begin position="2"/>
        <end position="57"/>
    </location>
</feature>
<dbReference type="InterPro" id="IPR014347">
    <property type="entry name" value="Tautomerase/MIF_sf"/>
</dbReference>
<dbReference type="OrthoDB" id="9799841at2"/>
<dbReference type="CDD" id="cd00491">
    <property type="entry name" value="4Oxalocrotonate_Tautomerase"/>
    <property type="match status" value="1"/>
</dbReference>
<accession>A0A2N9YC83</accession>
<reference evidence="7" key="1">
    <citation type="submission" date="2016-12" db="EMBL/GenBank/DDBJ databases">
        <title>Complete Genome Sequence of Beggiatoa leptomitiformis D-401.</title>
        <authorList>
            <person name="Fomenkov A."/>
            <person name="Vincze T."/>
            <person name="Grabovich M."/>
            <person name="Anton B.P."/>
            <person name="Dubinina G."/>
            <person name="Orlova M."/>
            <person name="Belousova E."/>
            <person name="Roberts R.J."/>
        </authorList>
    </citation>
    <scope>NUCLEOTIDE SEQUENCE [LARGE SCALE GENOMIC DNA]</scope>
    <source>
        <strain evidence="7">D-401</strain>
    </source>
</reference>
<evidence type="ECO:0000313" key="6">
    <source>
        <dbReference type="EMBL" id="AUI68077.1"/>
    </source>
</evidence>
<dbReference type="InterPro" id="IPR018191">
    <property type="entry name" value="4-OT"/>
</dbReference>
<protein>
    <recommendedName>
        <fullName evidence="4">Tautomerase</fullName>
        <ecNumber evidence="4">5.3.2.-</ecNumber>
    </recommendedName>
</protein>
<evidence type="ECO:0000256" key="1">
    <source>
        <dbReference type="ARBA" id="ARBA00006723"/>
    </source>
</evidence>
<evidence type="ECO:0000256" key="4">
    <source>
        <dbReference type="RuleBase" id="RU362032"/>
    </source>
</evidence>
<evidence type="ECO:0000256" key="3">
    <source>
        <dbReference type="PIRSR" id="PIRSR618191-1"/>
    </source>
</evidence>
<dbReference type="Pfam" id="PF01361">
    <property type="entry name" value="Tautomerase"/>
    <property type="match status" value="1"/>
</dbReference>
<dbReference type="Proteomes" id="UP000234271">
    <property type="component" value="Chromosome"/>
</dbReference>
<name>A0A2N9YC83_9GAMM</name>
<feature type="active site" description="Proton acceptor; via imino nitrogen" evidence="3">
    <location>
        <position position="2"/>
    </location>
</feature>
<dbReference type="STRING" id="288004.AL038_01280"/>
<gene>
    <name evidence="6" type="ORF">BLE401_04745</name>
</gene>
<dbReference type="EMBL" id="CP018889">
    <property type="protein sequence ID" value="AUI68077.1"/>
    <property type="molecule type" value="Genomic_DNA"/>
</dbReference>
<dbReference type="NCBIfam" id="NF002571">
    <property type="entry name" value="PRK02220.1"/>
    <property type="match status" value="1"/>
</dbReference>
<dbReference type="InterPro" id="IPR004370">
    <property type="entry name" value="4-OT-like_dom"/>
</dbReference>
<dbReference type="NCBIfam" id="TIGR00013">
    <property type="entry name" value="taut"/>
    <property type="match status" value="1"/>
</dbReference>
<dbReference type="GO" id="GO:0016853">
    <property type="term" value="F:isomerase activity"/>
    <property type="evidence" value="ECO:0007669"/>
    <property type="project" value="UniProtKB-UniRule"/>
</dbReference>
<organism evidence="6 7">
    <name type="scientific">Beggiatoa leptomitoformis</name>
    <dbReference type="NCBI Taxonomy" id="288004"/>
    <lineage>
        <taxon>Bacteria</taxon>
        <taxon>Pseudomonadati</taxon>
        <taxon>Pseudomonadota</taxon>
        <taxon>Gammaproteobacteria</taxon>
        <taxon>Thiotrichales</taxon>
        <taxon>Thiotrichaceae</taxon>
        <taxon>Beggiatoa</taxon>
    </lineage>
</organism>
<dbReference type="KEGG" id="blep:AL038_01280"/>
<keyword evidence="2 4" id="KW-0413">Isomerase</keyword>
<dbReference type="PANTHER" id="PTHR35530:SF1">
    <property type="entry name" value="2-HYDROXYMUCONATE TAUTOMERASE"/>
    <property type="match status" value="1"/>
</dbReference>
<sequence length="63" mass="7024">MPLMHIYILEGRSDEKKAQLIKEVTRVASETLEVPADRVRVVLQEVPKNHWGIGGETAASLGR</sequence>
<dbReference type="AlphaFoldDB" id="A0A2N9YC83"/>
<proteinExistence type="inferred from homology"/>
<dbReference type="Gene3D" id="3.30.429.10">
    <property type="entry name" value="Macrophage Migration Inhibitory Factor"/>
    <property type="match status" value="1"/>
</dbReference>
<comment type="similarity">
    <text evidence="1 4">Belongs to the 4-oxalocrotonate tautomerase family.</text>
</comment>
<dbReference type="RefSeq" id="WP_062147858.1">
    <property type="nucleotide sequence ID" value="NZ_CP012373.2"/>
</dbReference>
<evidence type="ECO:0000259" key="5">
    <source>
        <dbReference type="Pfam" id="PF01361"/>
    </source>
</evidence>